<dbReference type="PANTHER" id="PTHR38926">
    <property type="entry name" value="F-BOX DOMAIN CONTAINING PROTEIN, EXPRESSED"/>
    <property type="match status" value="1"/>
</dbReference>
<dbReference type="Gene3D" id="1.20.1280.50">
    <property type="match status" value="1"/>
</dbReference>
<gene>
    <name evidence="2" type="ORF">DH2020_017624</name>
</gene>
<evidence type="ECO:0000313" key="2">
    <source>
        <dbReference type="EMBL" id="KAK6150099.1"/>
    </source>
</evidence>
<dbReference type="PROSITE" id="PS50181">
    <property type="entry name" value="FBOX"/>
    <property type="match status" value="1"/>
</dbReference>
<evidence type="ECO:0000259" key="1">
    <source>
        <dbReference type="PROSITE" id="PS50181"/>
    </source>
</evidence>
<dbReference type="Gene3D" id="3.80.10.10">
    <property type="entry name" value="Ribonuclease Inhibitor"/>
    <property type="match status" value="1"/>
</dbReference>
<sequence>MAVSAPPWTELPGDLTANILRRLGVVDILENAQKVCTTWRTVCKDPAMWRVIDIRHDDYPHRMDLDIMCRRAVDRSQGQLIDIHMEGFADSETLLYVCRRSSSLKRLSLACCDDISGKALTKAVAKLPQLEELCLIIMSRVRPRHVETIGGSCPLLKSFTFNLRGHRYPHMMGTSDDELMEEPTYSKYALAIGKSMPNLCHLQLFANYMKNDGLQALLDGCPHLESLDIRQCFLVDLSGDLGKRCFQQMKKLRLPFDYADDYRWDTGLSPNEHYSDIDPFSEYDDGCYSDDFGFF</sequence>
<dbReference type="SUPFAM" id="SSF52047">
    <property type="entry name" value="RNI-like"/>
    <property type="match status" value="1"/>
</dbReference>
<dbReference type="Proteomes" id="UP001318860">
    <property type="component" value="Unassembled WGS sequence"/>
</dbReference>
<dbReference type="Pfam" id="PF12937">
    <property type="entry name" value="F-box-like"/>
    <property type="match status" value="1"/>
</dbReference>
<dbReference type="InterPro" id="IPR001810">
    <property type="entry name" value="F-box_dom"/>
</dbReference>
<dbReference type="SUPFAM" id="SSF81383">
    <property type="entry name" value="F-box domain"/>
    <property type="match status" value="1"/>
</dbReference>
<evidence type="ECO:0000313" key="3">
    <source>
        <dbReference type="Proteomes" id="UP001318860"/>
    </source>
</evidence>
<dbReference type="CDD" id="cd22164">
    <property type="entry name" value="F-box_AtSKIP19-like"/>
    <property type="match status" value="1"/>
</dbReference>
<dbReference type="InterPro" id="IPR036047">
    <property type="entry name" value="F-box-like_dom_sf"/>
</dbReference>
<name>A0ABR0WSH6_REHGL</name>
<keyword evidence="3" id="KW-1185">Reference proteome</keyword>
<proteinExistence type="predicted"/>
<organism evidence="2 3">
    <name type="scientific">Rehmannia glutinosa</name>
    <name type="common">Chinese foxglove</name>
    <dbReference type="NCBI Taxonomy" id="99300"/>
    <lineage>
        <taxon>Eukaryota</taxon>
        <taxon>Viridiplantae</taxon>
        <taxon>Streptophyta</taxon>
        <taxon>Embryophyta</taxon>
        <taxon>Tracheophyta</taxon>
        <taxon>Spermatophyta</taxon>
        <taxon>Magnoliopsida</taxon>
        <taxon>eudicotyledons</taxon>
        <taxon>Gunneridae</taxon>
        <taxon>Pentapetalae</taxon>
        <taxon>asterids</taxon>
        <taxon>lamiids</taxon>
        <taxon>Lamiales</taxon>
        <taxon>Orobanchaceae</taxon>
        <taxon>Rehmannieae</taxon>
        <taxon>Rehmannia</taxon>
    </lineage>
</organism>
<feature type="domain" description="F-box" evidence="1">
    <location>
        <begin position="5"/>
        <end position="52"/>
    </location>
</feature>
<dbReference type="InterPro" id="IPR032675">
    <property type="entry name" value="LRR_dom_sf"/>
</dbReference>
<dbReference type="PANTHER" id="PTHR38926:SF82">
    <property type="entry name" value="F-BOX DOMAIN-CONTAINING PROTEIN"/>
    <property type="match status" value="1"/>
</dbReference>
<accession>A0ABR0WSH6</accession>
<protein>
    <recommendedName>
        <fullName evidence="1">F-box domain-containing protein</fullName>
    </recommendedName>
</protein>
<reference evidence="2 3" key="1">
    <citation type="journal article" date="2021" name="Comput. Struct. Biotechnol. J.">
        <title>De novo genome assembly of the potent medicinal plant Rehmannia glutinosa using nanopore technology.</title>
        <authorList>
            <person name="Ma L."/>
            <person name="Dong C."/>
            <person name="Song C."/>
            <person name="Wang X."/>
            <person name="Zheng X."/>
            <person name="Niu Y."/>
            <person name="Chen S."/>
            <person name="Feng W."/>
        </authorList>
    </citation>
    <scope>NUCLEOTIDE SEQUENCE [LARGE SCALE GENOMIC DNA]</scope>
    <source>
        <strain evidence="2">DH-2019</strain>
    </source>
</reference>
<dbReference type="EMBL" id="JABTTQ020000009">
    <property type="protein sequence ID" value="KAK6150099.1"/>
    <property type="molecule type" value="Genomic_DNA"/>
</dbReference>
<comment type="caution">
    <text evidence="2">The sequence shown here is derived from an EMBL/GenBank/DDBJ whole genome shotgun (WGS) entry which is preliminary data.</text>
</comment>